<keyword evidence="4" id="KW-1185">Reference proteome</keyword>
<protein>
    <recommendedName>
        <fullName evidence="2">Protein THEM6</fullName>
    </recommendedName>
</protein>
<accession>A0A6J1P897</accession>
<dbReference type="InterPro" id="IPR051490">
    <property type="entry name" value="THEM6_lcsJ_thioesterase"/>
</dbReference>
<feature type="transmembrane region" description="Helical" evidence="3">
    <location>
        <begin position="6"/>
        <end position="26"/>
    </location>
</feature>
<dbReference type="KEGG" id="bany:112057671"/>
<dbReference type="SUPFAM" id="SSF54637">
    <property type="entry name" value="Thioesterase/thiol ester dehydrase-isomerase"/>
    <property type="match status" value="1"/>
</dbReference>
<dbReference type="PANTHER" id="PTHR12475:SF4">
    <property type="entry name" value="PROTEIN THEM6"/>
    <property type="match status" value="1"/>
</dbReference>
<dbReference type="AlphaFoldDB" id="A0A6J1P897"/>
<name>A0A6J1P897_BICAN</name>
<dbReference type="Proteomes" id="UP001652582">
    <property type="component" value="Chromosome 7"/>
</dbReference>
<dbReference type="OrthoDB" id="265761at2759"/>
<gene>
    <name evidence="5" type="primary">LOC112057671</name>
</gene>
<dbReference type="PANTHER" id="PTHR12475">
    <property type="match status" value="1"/>
</dbReference>
<dbReference type="GeneID" id="112057671"/>
<evidence type="ECO:0000313" key="4">
    <source>
        <dbReference type="Proteomes" id="UP001652582"/>
    </source>
</evidence>
<dbReference type="Pfam" id="PF13279">
    <property type="entry name" value="4HBT_2"/>
    <property type="match status" value="1"/>
</dbReference>
<evidence type="ECO:0000256" key="3">
    <source>
        <dbReference type="SAM" id="Phobius"/>
    </source>
</evidence>
<proteinExistence type="inferred from homology"/>
<dbReference type="RefSeq" id="XP_023953943.2">
    <property type="nucleotide sequence ID" value="XM_024098175.2"/>
</dbReference>
<evidence type="ECO:0000256" key="1">
    <source>
        <dbReference type="ARBA" id="ARBA00038228"/>
    </source>
</evidence>
<comment type="similarity">
    <text evidence="1">Belongs to the THEM6 family.</text>
</comment>
<keyword evidence="3" id="KW-0812">Transmembrane</keyword>
<evidence type="ECO:0000313" key="5">
    <source>
        <dbReference type="RefSeq" id="XP_023953943.2"/>
    </source>
</evidence>
<keyword evidence="3" id="KW-0472">Membrane</keyword>
<dbReference type="InterPro" id="IPR029069">
    <property type="entry name" value="HotDog_dom_sf"/>
</dbReference>
<reference evidence="5" key="1">
    <citation type="submission" date="2025-08" db="UniProtKB">
        <authorList>
            <consortium name="RefSeq"/>
        </authorList>
    </citation>
    <scope>IDENTIFICATION</scope>
</reference>
<organism evidence="4 5">
    <name type="scientific">Bicyclus anynana</name>
    <name type="common">Squinting bush brown butterfly</name>
    <dbReference type="NCBI Taxonomy" id="110368"/>
    <lineage>
        <taxon>Eukaryota</taxon>
        <taxon>Metazoa</taxon>
        <taxon>Ecdysozoa</taxon>
        <taxon>Arthropoda</taxon>
        <taxon>Hexapoda</taxon>
        <taxon>Insecta</taxon>
        <taxon>Pterygota</taxon>
        <taxon>Neoptera</taxon>
        <taxon>Endopterygota</taxon>
        <taxon>Lepidoptera</taxon>
        <taxon>Glossata</taxon>
        <taxon>Ditrysia</taxon>
        <taxon>Papilionoidea</taxon>
        <taxon>Nymphalidae</taxon>
        <taxon>Satyrinae</taxon>
        <taxon>Satyrini</taxon>
        <taxon>Mycalesina</taxon>
        <taxon>Bicyclus</taxon>
    </lineage>
</organism>
<evidence type="ECO:0000256" key="2">
    <source>
        <dbReference type="ARBA" id="ARBA00041112"/>
    </source>
</evidence>
<sequence length="204" mass="23854">MVYLWFPELVIFLCIIHIICDVNYLLRTCFTVISGRIYQERCSLCDITTIYGVCTFQDCDIGFKCIRMARLLREIDFARYHFYDRTGIYHRSKQLGIRSLQGSTLTISAEPVSLFVPYKIKTKLVYWDERSLFFEHEVVTLHDNRLRCLLVSRQYGIGTCKSTISNLLKDLPGSESSLTCPDYIQSWLNTMQISSLKLRNKTEK</sequence>
<keyword evidence="3" id="KW-1133">Transmembrane helix</keyword>